<dbReference type="InterPro" id="IPR002889">
    <property type="entry name" value="WSC_carb-bd"/>
</dbReference>
<evidence type="ECO:0000313" key="4">
    <source>
        <dbReference type="EMBL" id="GAB1311726.1"/>
    </source>
</evidence>
<sequence>MRIRASQVLLAAASLLSCADAQAFFGSVQAELEACGSDNFVYLGCFDEFEANAGEFFNFRPQAFITSLSDPSSTFPGWDPGSLFNNTVTPLSCARACRGFGYKFTSLRDNVCECGTQMPLGYTADVAAVCDAACFGDSAQTCGGSTDAQVYLDPTFADNAEITPDSDPVVAEFYRYVGCYYAPTGFPTADSRALALVTSIDDCFAACAGMGYPLVYGVPESGEVRCHCGTTFGYPSHRVYTDLLATPGDCNIGCEAGAVPGDCDIATERCCGQNDVFPVYINTELQGCYTPLLPGFKESINDPTYDCNDLSDLLTGPPTELSLPDFDPADLIDSDPALIHRVMVSANGRTYYLNGCYGLAPLGDAPENGVFNVVGSTPILGLTPATLVECANQCSTLNYDAFGMVNGQDCYCATSVFTNADPEAMSTCRVACVDADNIACGGATSPIVYTVDVGGIFPDLAARLAIPPPDYECERRVTITTTRTITSTTSTTTTDSTTTSTTTTDISTTSTTTSTTTTDVSTSSTTTTDVSTTSTTTSTTTTDVSTTSTTTSTTTTDVSTTSTTTTDVSTTSTTTSTTTTDVSTTSTTTSTTTTDISTTSTTTTGTSTTSTSTTSTITLYRLTRTTSTTTTTTSTTSTISLFRLTRTTSTSRTTTTTTSTRTRTTTTTTTTSRTRTWFPWPTWNPWCDFGEPGCDSFGGNEPFTGGGFGPGSTTNVQRDTVSAGDGEGEGEGTAEVEEEIVQVNTFVYRGADDDTDTDANAQPLNLNAARLPADANFPADGGEEGLCSGIGCTLDLPDNLFHLPATAPPDMACSTVVESWLAGATTVLGHAEEEGEALARGGEFVGLAKRNRIQVEVEEIEIVQIERRPH</sequence>
<reference evidence="4 5" key="1">
    <citation type="submission" date="2024-09" db="EMBL/GenBank/DDBJ databases">
        <title>Itraconazole resistance in Madurella fahalii resulting from another homologue of gene encoding cytochrome P450 14-alpha sterol demethylase (CYP51).</title>
        <authorList>
            <person name="Yoshioka I."/>
            <person name="Fahal A.H."/>
            <person name="Kaneko S."/>
            <person name="Yaguchi T."/>
        </authorList>
    </citation>
    <scope>NUCLEOTIDE SEQUENCE [LARGE SCALE GENOMIC DNA]</scope>
    <source>
        <strain evidence="4 5">IFM 68171</strain>
    </source>
</reference>
<keyword evidence="2" id="KW-0732">Signal</keyword>
<dbReference type="Proteomes" id="UP001628179">
    <property type="component" value="Unassembled WGS sequence"/>
</dbReference>
<dbReference type="PROSITE" id="PS51212">
    <property type="entry name" value="WSC"/>
    <property type="match status" value="2"/>
</dbReference>
<evidence type="ECO:0000256" key="1">
    <source>
        <dbReference type="SAM" id="MobiDB-lite"/>
    </source>
</evidence>
<dbReference type="Pfam" id="PF01822">
    <property type="entry name" value="WSC"/>
    <property type="match status" value="2"/>
</dbReference>
<keyword evidence="5" id="KW-1185">Reference proteome</keyword>
<dbReference type="RefSeq" id="XP_070913459.1">
    <property type="nucleotide sequence ID" value="XM_071057358.1"/>
</dbReference>
<dbReference type="InterPro" id="IPR053121">
    <property type="entry name" value="Spore_Coat_Assembly"/>
</dbReference>
<feature type="signal peptide" evidence="2">
    <location>
        <begin position="1"/>
        <end position="21"/>
    </location>
</feature>
<name>A0ABQ0G1V0_9PEZI</name>
<dbReference type="SMART" id="SM00321">
    <property type="entry name" value="WSC"/>
    <property type="match status" value="2"/>
</dbReference>
<dbReference type="EMBL" id="BAAFSV010000001">
    <property type="protein sequence ID" value="GAB1311726.1"/>
    <property type="molecule type" value="Genomic_DNA"/>
</dbReference>
<feature type="region of interest" description="Disordered" evidence="1">
    <location>
        <begin position="489"/>
        <end position="612"/>
    </location>
</feature>
<dbReference type="GeneID" id="98172681"/>
<evidence type="ECO:0000259" key="3">
    <source>
        <dbReference type="PROSITE" id="PS51212"/>
    </source>
</evidence>
<feature type="domain" description="WSC" evidence="3">
    <location>
        <begin position="350"/>
        <end position="452"/>
    </location>
</feature>
<feature type="domain" description="WSC" evidence="3">
    <location>
        <begin position="39"/>
        <end position="154"/>
    </location>
</feature>
<dbReference type="PANTHER" id="PTHR35365:SF18">
    <property type="entry name" value="MUCIN-19-LIKE-RELATED"/>
    <property type="match status" value="1"/>
</dbReference>
<dbReference type="PANTHER" id="PTHR35365">
    <property type="entry name" value="LP04239P"/>
    <property type="match status" value="1"/>
</dbReference>
<feature type="chain" id="PRO_5045948940" description="WSC domain-containing protein" evidence="2">
    <location>
        <begin position="22"/>
        <end position="870"/>
    </location>
</feature>
<proteinExistence type="predicted"/>
<gene>
    <name evidence="4" type="ORF">MFIFM68171_01936</name>
</gene>
<dbReference type="PROSITE" id="PS51257">
    <property type="entry name" value="PROKAR_LIPOPROTEIN"/>
    <property type="match status" value="1"/>
</dbReference>
<evidence type="ECO:0000313" key="5">
    <source>
        <dbReference type="Proteomes" id="UP001628179"/>
    </source>
</evidence>
<comment type="caution">
    <text evidence="4">The sequence shown here is derived from an EMBL/GenBank/DDBJ whole genome shotgun (WGS) entry which is preliminary data.</text>
</comment>
<evidence type="ECO:0000256" key="2">
    <source>
        <dbReference type="SAM" id="SignalP"/>
    </source>
</evidence>
<feature type="region of interest" description="Disordered" evidence="1">
    <location>
        <begin position="703"/>
        <end position="734"/>
    </location>
</feature>
<accession>A0ABQ0G1V0</accession>
<feature type="region of interest" description="Disordered" evidence="1">
    <location>
        <begin position="643"/>
        <end position="675"/>
    </location>
</feature>
<organism evidence="4 5">
    <name type="scientific">Madurella fahalii</name>
    <dbReference type="NCBI Taxonomy" id="1157608"/>
    <lineage>
        <taxon>Eukaryota</taxon>
        <taxon>Fungi</taxon>
        <taxon>Dikarya</taxon>
        <taxon>Ascomycota</taxon>
        <taxon>Pezizomycotina</taxon>
        <taxon>Sordariomycetes</taxon>
        <taxon>Sordariomycetidae</taxon>
        <taxon>Sordariales</taxon>
        <taxon>Sordariales incertae sedis</taxon>
        <taxon>Madurella</taxon>
    </lineage>
</organism>
<protein>
    <recommendedName>
        <fullName evidence="3">WSC domain-containing protein</fullName>
    </recommendedName>
</protein>